<dbReference type="RefSeq" id="WP_185135862.1">
    <property type="nucleotide sequence ID" value="NZ_JACJVR010000041.1"/>
</dbReference>
<evidence type="ECO:0000313" key="3">
    <source>
        <dbReference type="Proteomes" id="UP000553776"/>
    </source>
</evidence>
<accession>A0A841U186</accession>
<dbReference type="AlphaFoldDB" id="A0A841U186"/>
<sequence length="542" mass="60680">MRKPKVSLFFGAGAEVGYGLPSGGRFALDLFRTPAQEDKALFRERLAAIDRTSAYAAKWLPDDYLKKRIHVFGRTDFESLMTSSLEYRKDDILAYLDRFDEHASRLLRGWSIGEDRLRDLYAHEIGTSVGQVLYGQAVKLNPRLAESVPLFQSEFFSAFLHLLELHPGHRELARHVRAILELLVGSCGQRLIAKLNEELFESAPDKLSVFDELSGIFSLNYHHVGQTGMEIVLTETPAEITLDSPLPDMMAGLARLLLEDIYACTLDYQALIDSHYRYLYNPRAQWAKFTRIAVFLHTVRRYMMNCGEDRREALANGPGYYHDLAGLAGRADVQAIGTTNYHYFAEEIVRSAMPNVPVFHLNGSVGEFYDPYRNVILDGYGHGDGERDGNGERVRGKNGHGERDGDGGPGELRRDGLTVPFIFTQSGIKPLTSIKMSKRYVELYDRFLESDVVCIVGYGFNGDDGHINGLIRELASAGKPIVILHYGSGGESALKRHYQGRLRLHGSERLTVLPVGDDRKVGGAIWWEALLETHAGRPSAVV</sequence>
<keyword evidence="3" id="KW-1185">Reference proteome</keyword>
<evidence type="ECO:0000256" key="1">
    <source>
        <dbReference type="SAM" id="MobiDB-lite"/>
    </source>
</evidence>
<reference evidence="2 3" key="1">
    <citation type="submission" date="2020-08" db="EMBL/GenBank/DDBJ databases">
        <title>Cohnella phylogeny.</title>
        <authorList>
            <person name="Dunlap C."/>
        </authorList>
    </citation>
    <scope>NUCLEOTIDE SEQUENCE [LARGE SCALE GENOMIC DNA]</scope>
    <source>
        <strain evidence="2 3">DSM 25239</strain>
    </source>
</reference>
<feature type="region of interest" description="Disordered" evidence="1">
    <location>
        <begin position="383"/>
        <end position="412"/>
    </location>
</feature>
<evidence type="ECO:0000313" key="2">
    <source>
        <dbReference type="EMBL" id="MBB6691870.1"/>
    </source>
</evidence>
<gene>
    <name evidence="2" type="ORF">H7B90_10720</name>
</gene>
<evidence type="ECO:0008006" key="4">
    <source>
        <dbReference type="Google" id="ProtNLM"/>
    </source>
</evidence>
<proteinExistence type="predicted"/>
<comment type="caution">
    <text evidence="2">The sequence shown here is derived from an EMBL/GenBank/DDBJ whole genome shotgun (WGS) entry which is preliminary data.</text>
</comment>
<organism evidence="2 3">
    <name type="scientific">Cohnella xylanilytica</name>
    <dbReference type="NCBI Taxonomy" id="557555"/>
    <lineage>
        <taxon>Bacteria</taxon>
        <taxon>Bacillati</taxon>
        <taxon>Bacillota</taxon>
        <taxon>Bacilli</taxon>
        <taxon>Bacillales</taxon>
        <taxon>Paenibacillaceae</taxon>
        <taxon>Cohnella</taxon>
    </lineage>
</organism>
<dbReference type="EMBL" id="JACJVR010000041">
    <property type="protein sequence ID" value="MBB6691870.1"/>
    <property type="molecule type" value="Genomic_DNA"/>
</dbReference>
<dbReference type="Proteomes" id="UP000553776">
    <property type="component" value="Unassembled WGS sequence"/>
</dbReference>
<protein>
    <recommendedName>
        <fullName evidence="4">SIR2-like protein</fullName>
    </recommendedName>
</protein>
<name>A0A841U186_9BACL</name>